<accession>A0A8S5N7Z4</accession>
<dbReference type="PROSITE" id="PS50164">
    <property type="entry name" value="GIY_YIG"/>
    <property type="match status" value="1"/>
</dbReference>
<dbReference type="SMART" id="SM00465">
    <property type="entry name" value="GIYc"/>
    <property type="match status" value="1"/>
</dbReference>
<dbReference type="InterPro" id="IPR000305">
    <property type="entry name" value="GIY-YIG_endonuc"/>
</dbReference>
<comment type="cofactor">
    <cofactor evidence="1">
        <name>Mg(2+)</name>
        <dbReference type="ChEBI" id="CHEBI:18420"/>
    </cofactor>
</comment>
<dbReference type="InterPro" id="IPR035901">
    <property type="entry name" value="GIY-YIG_endonuc_sf"/>
</dbReference>
<evidence type="ECO:0000313" key="4">
    <source>
        <dbReference type="EMBL" id="DAD90179.1"/>
    </source>
</evidence>
<dbReference type="GO" id="GO:0004519">
    <property type="term" value="F:endonuclease activity"/>
    <property type="evidence" value="ECO:0007669"/>
    <property type="project" value="UniProtKB-KW"/>
</dbReference>
<keyword evidence="4" id="KW-0255">Endonuclease</keyword>
<organism evidence="4">
    <name type="scientific">Siphoviridae sp. ctsgc4</name>
    <dbReference type="NCBI Taxonomy" id="2826486"/>
    <lineage>
        <taxon>Viruses</taxon>
        <taxon>Duplodnaviria</taxon>
        <taxon>Heunggongvirae</taxon>
        <taxon>Uroviricota</taxon>
        <taxon>Caudoviricetes</taxon>
    </lineage>
</organism>
<dbReference type="Pfam" id="PF01541">
    <property type="entry name" value="GIY-YIG"/>
    <property type="match status" value="1"/>
</dbReference>
<dbReference type="CDD" id="cd10443">
    <property type="entry name" value="GIY-YIG_HE_Tlr8p_PBC-V_like"/>
    <property type="match status" value="1"/>
</dbReference>
<name>A0A8S5N7Z4_9CAUD</name>
<keyword evidence="4" id="KW-0378">Hydrolase</keyword>
<dbReference type="EMBL" id="BK015079">
    <property type="protein sequence ID" value="DAD90179.1"/>
    <property type="molecule type" value="Genomic_DNA"/>
</dbReference>
<keyword evidence="2" id="KW-0460">Magnesium</keyword>
<keyword evidence="4" id="KW-0540">Nuclease</keyword>
<sequence length="225" mass="27101">MANWFVRINHRKENKDSYYSQQVERRLYFDLETKKDVLTKIKEDYPEYFSEKIPQRTSKGEFFFVNVYELSENWESFWTENIPCKFCGENPVNRIDIKNNNYSGYYFCCLEHEEQFYANRLTEDVRTYRSSSVVGFIYKITHKQTGKVYIGKTVNHPIFRWFQHFKAQSGSYFHEAMKDSEITDWTYEVIDVLEEGSEKDLLDLESKYIADFKATNPEYGYNTKN</sequence>
<evidence type="ECO:0000256" key="1">
    <source>
        <dbReference type="ARBA" id="ARBA00001946"/>
    </source>
</evidence>
<evidence type="ECO:0000256" key="2">
    <source>
        <dbReference type="ARBA" id="ARBA00022842"/>
    </source>
</evidence>
<proteinExistence type="predicted"/>
<dbReference type="SUPFAM" id="SSF82771">
    <property type="entry name" value="GIY-YIG endonuclease"/>
    <property type="match status" value="1"/>
</dbReference>
<protein>
    <submittedName>
        <fullName evidence="4">Intron associated endonuclease</fullName>
    </submittedName>
</protein>
<feature type="domain" description="GIY-YIG" evidence="3">
    <location>
        <begin position="133"/>
        <end position="221"/>
    </location>
</feature>
<reference evidence="4" key="1">
    <citation type="journal article" date="2021" name="Proc. Natl. Acad. Sci. U.S.A.">
        <title>A Catalog of Tens of Thousands of Viruses from Human Metagenomes Reveals Hidden Associations with Chronic Diseases.</title>
        <authorList>
            <person name="Tisza M.J."/>
            <person name="Buck C.B."/>
        </authorList>
    </citation>
    <scope>NUCLEOTIDE SEQUENCE</scope>
    <source>
        <strain evidence="4">Ctsgc4</strain>
    </source>
</reference>
<dbReference type="Gene3D" id="3.40.1440.10">
    <property type="entry name" value="GIY-YIG endonuclease"/>
    <property type="match status" value="1"/>
</dbReference>
<evidence type="ECO:0000259" key="3">
    <source>
        <dbReference type="PROSITE" id="PS50164"/>
    </source>
</evidence>